<feature type="domain" description="Peptidase M16 C-terminal" evidence="4">
    <location>
        <begin position="168"/>
        <end position="343"/>
    </location>
</feature>
<dbReference type="EMBL" id="MGGR01000009">
    <property type="protein sequence ID" value="OGM34110.1"/>
    <property type="molecule type" value="Genomic_DNA"/>
</dbReference>
<dbReference type="GO" id="GO:0046872">
    <property type="term" value="F:metal ion binding"/>
    <property type="evidence" value="ECO:0007669"/>
    <property type="project" value="InterPro"/>
</dbReference>
<evidence type="ECO:0000313" key="6">
    <source>
        <dbReference type="Proteomes" id="UP000177169"/>
    </source>
</evidence>
<dbReference type="PROSITE" id="PS00143">
    <property type="entry name" value="INSULINASE"/>
    <property type="match status" value="1"/>
</dbReference>
<protein>
    <recommendedName>
        <fullName evidence="7">Peptidase M16</fullName>
    </recommendedName>
</protein>
<comment type="caution">
    <text evidence="5">The sequence shown here is derived from an EMBL/GenBank/DDBJ whole genome shotgun (WGS) entry which is preliminary data.</text>
</comment>
<dbReference type="PANTHER" id="PTHR11851">
    <property type="entry name" value="METALLOPROTEASE"/>
    <property type="match status" value="1"/>
</dbReference>
<dbReference type="Pfam" id="PF05193">
    <property type="entry name" value="Peptidase_M16_C"/>
    <property type="match status" value="1"/>
</dbReference>
<evidence type="ECO:0000313" key="5">
    <source>
        <dbReference type="EMBL" id="OGM34110.1"/>
    </source>
</evidence>
<sequence>MKFDLNILKNGLRVLTVAMPSLESATVTVWAKTGSRNEETSVSGISHFLEHMAFKGGRKYKSQEEVTYELDSLGSEYNAGTSNEWTNFYIKLRSAKLEMAFDILSDMVVHSNLEEKQIEKERGVILEEISMHLDTPMWNIGDIFSELMFPNHPLGRDIAGTPESVKSLHREDFLNYRKRQYHTNSMFITVVGSFRSQEALDLSEKYFGSLTKGEVSKFEGFNPNQKSPRLKLKSKETEQAHFILGFYGHERTHKDRYAEGLLSIILGKGMSSRLFTEVRTKRGLAYSISTSIERYIDCGIFATYAGVHPDKISESIKVILDQIYGIASGRYPLTVKELQKAKEYVKGKTALGLEDTTEVSEYFGQRALFLPKIDTPEEFFKRIDKIELAELEKISRDIFNPKKVNLAIIGPYKNEEKFAKLLT</sequence>
<gene>
    <name evidence="5" type="ORF">A3D01_00055</name>
</gene>
<dbReference type="InterPro" id="IPR001431">
    <property type="entry name" value="Pept_M16_Zn_BS"/>
</dbReference>
<dbReference type="STRING" id="1802505.A3D01_00055"/>
<dbReference type="PANTHER" id="PTHR11851:SF49">
    <property type="entry name" value="MITOCHONDRIAL-PROCESSING PEPTIDASE SUBUNIT ALPHA"/>
    <property type="match status" value="1"/>
</dbReference>
<dbReference type="Gene3D" id="3.30.830.10">
    <property type="entry name" value="Metalloenzyme, LuxS/M16 peptidase-like"/>
    <property type="match status" value="2"/>
</dbReference>
<dbReference type="GO" id="GO:0004222">
    <property type="term" value="F:metalloendopeptidase activity"/>
    <property type="evidence" value="ECO:0007669"/>
    <property type="project" value="InterPro"/>
</dbReference>
<feature type="domain" description="Peptidase M16 N-terminal" evidence="3">
    <location>
        <begin position="13"/>
        <end position="161"/>
    </location>
</feature>
<proteinExistence type="inferred from homology"/>
<dbReference type="InterPro" id="IPR011765">
    <property type="entry name" value="Pept_M16_N"/>
</dbReference>
<accession>A0A1F7Z3X6</accession>
<dbReference type="InterPro" id="IPR007863">
    <property type="entry name" value="Peptidase_M16_C"/>
</dbReference>
<dbReference type="InterPro" id="IPR011249">
    <property type="entry name" value="Metalloenz_LuxS/M16"/>
</dbReference>
<organism evidence="5 6">
    <name type="scientific">Candidatus Woesebacteria bacterium RIFCSPHIGHO2_02_FULL_39_13</name>
    <dbReference type="NCBI Taxonomy" id="1802505"/>
    <lineage>
        <taxon>Bacteria</taxon>
        <taxon>Candidatus Woeseibacteriota</taxon>
    </lineage>
</organism>
<dbReference type="SUPFAM" id="SSF63411">
    <property type="entry name" value="LuxS/MPP-like metallohydrolase"/>
    <property type="match status" value="2"/>
</dbReference>
<name>A0A1F7Z3X6_9BACT</name>
<dbReference type="AlphaFoldDB" id="A0A1F7Z3X6"/>
<evidence type="ECO:0008006" key="7">
    <source>
        <dbReference type="Google" id="ProtNLM"/>
    </source>
</evidence>
<dbReference type="Proteomes" id="UP000177169">
    <property type="component" value="Unassembled WGS sequence"/>
</dbReference>
<dbReference type="GO" id="GO:0006508">
    <property type="term" value="P:proteolysis"/>
    <property type="evidence" value="ECO:0007669"/>
    <property type="project" value="InterPro"/>
</dbReference>
<evidence type="ECO:0000259" key="4">
    <source>
        <dbReference type="Pfam" id="PF05193"/>
    </source>
</evidence>
<reference evidence="5 6" key="1">
    <citation type="journal article" date="2016" name="Nat. Commun.">
        <title>Thousands of microbial genomes shed light on interconnected biogeochemical processes in an aquifer system.</title>
        <authorList>
            <person name="Anantharaman K."/>
            <person name="Brown C.T."/>
            <person name="Hug L.A."/>
            <person name="Sharon I."/>
            <person name="Castelle C.J."/>
            <person name="Probst A.J."/>
            <person name="Thomas B.C."/>
            <person name="Singh A."/>
            <person name="Wilkins M.J."/>
            <person name="Karaoz U."/>
            <person name="Brodie E.L."/>
            <person name="Williams K.H."/>
            <person name="Hubbard S.S."/>
            <person name="Banfield J.F."/>
        </authorList>
    </citation>
    <scope>NUCLEOTIDE SEQUENCE [LARGE SCALE GENOMIC DNA]</scope>
</reference>
<comment type="similarity">
    <text evidence="1 2">Belongs to the peptidase M16 family.</text>
</comment>
<evidence type="ECO:0000259" key="3">
    <source>
        <dbReference type="Pfam" id="PF00675"/>
    </source>
</evidence>
<evidence type="ECO:0000256" key="2">
    <source>
        <dbReference type="RuleBase" id="RU004447"/>
    </source>
</evidence>
<evidence type="ECO:0000256" key="1">
    <source>
        <dbReference type="ARBA" id="ARBA00007261"/>
    </source>
</evidence>
<dbReference type="Pfam" id="PF00675">
    <property type="entry name" value="Peptidase_M16"/>
    <property type="match status" value="1"/>
</dbReference>
<dbReference type="InterPro" id="IPR050361">
    <property type="entry name" value="MPP/UQCRC_Complex"/>
</dbReference>